<dbReference type="InterPro" id="IPR052894">
    <property type="entry name" value="AsmA-related"/>
</dbReference>
<feature type="compositionally biased region" description="Pro residues" evidence="1">
    <location>
        <begin position="1127"/>
        <end position="1141"/>
    </location>
</feature>
<dbReference type="GO" id="GO:0090313">
    <property type="term" value="P:regulation of protein targeting to membrane"/>
    <property type="evidence" value="ECO:0007669"/>
    <property type="project" value="TreeGrafter"/>
</dbReference>
<evidence type="ECO:0000313" key="4">
    <source>
        <dbReference type="Proteomes" id="UP000241808"/>
    </source>
</evidence>
<name>A0A2T4ZGV3_9HYPH</name>
<dbReference type="OrthoDB" id="9816380at2"/>
<dbReference type="Proteomes" id="UP000241808">
    <property type="component" value="Unassembled WGS sequence"/>
</dbReference>
<feature type="compositionally biased region" description="Pro residues" evidence="1">
    <location>
        <begin position="1165"/>
        <end position="1181"/>
    </location>
</feature>
<organism evidence="3 4">
    <name type="scientific">Phreatobacter oligotrophus</name>
    <dbReference type="NCBI Taxonomy" id="1122261"/>
    <lineage>
        <taxon>Bacteria</taxon>
        <taxon>Pseudomonadati</taxon>
        <taxon>Pseudomonadota</taxon>
        <taxon>Alphaproteobacteria</taxon>
        <taxon>Hyphomicrobiales</taxon>
        <taxon>Phreatobacteraceae</taxon>
        <taxon>Phreatobacter</taxon>
    </lineage>
</organism>
<dbReference type="PANTHER" id="PTHR30441">
    <property type="entry name" value="DUF748 DOMAIN-CONTAINING PROTEIN"/>
    <property type="match status" value="1"/>
</dbReference>
<reference evidence="3 4" key="1">
    <citation type="submission" date="2018-04" db="EMBL/GenBank/DDBJ databases">
        <title>Genomic Encyclopedia of Archaeal and Bacterial Type Strains, Phase II (KMG-II): from individual species to whole genera.</title>
        <authorList>
            <person name="Goeker M."/>
        </authorList>
    </citation>
    <scope>NUCLEOTIDE SEQUENCE [LARGE SCALE GENOMIC DNA]</scope>
    <source>
        <strain evidence="3 4">DSM 25521</strain>
    </source>
</reference>
<dbReference type="EMBL" id="PZZL01000002">
    <property type="protein sequence ID" value="PTM61123.1"/>
    <property type="molecule type" value="Genomic_DNA"/>
</dbReference>
<sequence>MQNTLLALAIALIAAIVAALVGPFLVDWNAHRPRIEAEATRLFGTPVRIGGDLTVRLLPTISIDARDVAIGEGQGGARIGRLRGDLRIAPLLRGQASLNSLHIRDADVTLRGGMAPSRLFAVDALTIENARLSVAEGEGPARLVAERLMLTGESRGQGGPLRLEGTAVAGETVHPVSALLSLTDAGRLAARLRVAAGPGGGFGFEVEGLASTEGRPRLDGEVVLSGGAGRLPWRLAGPVAVTPQALIIQRAEGQLGSGDRLVRATGSFRLGFGPGEGVEAVASILQADLDRLIEGPQRLPRDTLAALLAEAPALAAPAVPVTLSLEVAGLTIGAGAIGDLRGDIRADDSGWRIERLAARLPGDAAADIAGRLTLAGDVAFSGTLALQAARPAALMAWLDGQQAPAGTLDDPIRLATRVTADPGRLVLDAIDAETAAGRTTGRIALDVPALGRHALLAELSAEALDLDLLVRIARGAGARLDPATDTRLRVRAARASLAGLVARDLDLAVATDGRTFEAERLSIGDLAGFGMDLTGRLDGLGGPLLGRLSGRARAETVDGLVALLSRHAATRELAGWIRDRAPSLAGADLGLTFAASGRSALGLRIEGRVGEATVQLDAAGSGDPFAPRDLTGRVRLDLDAPRADRIVALVAGTPVAAAGSGAAKLTAEWIRADAETHRLSGTLTSGPTTITADFGRGRGGEGSLSATLRSTDIAPLMPLLGVPAELSGRLAARLDIAARAAAGVWRTDRAEGEIGGTRLAGRLSLAGHRLSGDLALGTLPAEAALALLSGPAWLIDAGAGEFAAAAFGGTVFDRLDTDVVVTADRLLLGSYPDLVGLKASLVRDGGRTRLAGLTAAMGPATVAADVTLDRSDLRTLASARVGLDRVPAALLWPGAEGTASVATDVTADGATPAALLAGLRGSGRLAFALTGLSGADPAALARVTRQAEIAQDLGRPMTDMAFGAALAQALDGRVAVPATPPAAINMSGLILRAASVTAAPAGGTVTWSGSVDLREGTLAAQVKIAPDPLRDAETMPVLAIRHDGALGGPDRVIETDDVSGWLGLRLVDRAALRIRMTESDRLERNRQRAFSRFTALPPPQVEIPMPPMPEPLAPEMFLPPRVTVPAEPSPEATPVPAPRPNAPRAAPTDLPSVVRRALDGRPVETPAPPAAPLSILPPLPPAVEVGPAPGMRR</sequence>
<proteinExistence type="predicted"/>
<comment type="caution">
    <text evidence="3">The sequence shown here is derived from an EMBL/GenBank/DDBJ whole genome shotgun (WGS) entry which is preliminary data.</text>
</comment>
<evidence type="ECO:0000259" key="2">
    <source>
        <dbReference type="Pfam" id="PF05170"/>
    </source>
</evidence>
<feature type="domain" description="AsmA" evidence="2">
    <location>
        <begin position="5"/>
        <end position="110"/>
    </location>
</feature>
<dbReference type="PANTHER" id="PTHR30441:SF4">
    <property type="entry name" value="PROTEIN ASMA"/>
    <property type="match status" value="1"/>
</dbReference>
<dbReference type="RefSeq" id="WP_108175049.1">
    <property type="nucleotide sequence ID" value="NZ_PZZL01000002.1"/>
</dbReference>
<evidence type="ECO:0000256" key="1">
    <source>
        <dbReference type="SAM" id="MobiDB-lite"/>
    </source>
</evidence>
<dbReference type="GO" id="GO:0005886">
    <property type="term" value="C:plasma membrane"/>
    <property type="evidence" value="ECO:0007669"/>
    <property type="project" value="TreeGrafter"/>
</dbReference>
<gene>
    <name evidence="3" type="ORF">C8P69_102510</name>
</gene>
<evidence type="ECO:0000313" key="3">
    <source>
        <dbReference type="EMBL" id="PTM61123.1"/>
    </source>
</evidence>
<protein>
    <submittedName>
        <fullName evidence="3">AsmA-like protein</fullName>
    </submittedName>
</protein>
<dbReference type="AlphaFoldDB" id="A0A2T4ZGV3"/>
<dbReference type="InterPro" id="IPR007844">
    <property type="entry name" value="AsmA"/>
</dbReference>
<feature type="region of interest" description="Disordered" evidence="1">
    <location>
        <begin position="1123"/>
        <end position="1193"/>
    </location>
</feature>
<dbReference type="Pfam" id="PF05170">
    <property type="entry name" value="AsmA"/>
    <property type="match status" value="1"/>
</dbReference>
<accession>A0A2T4ZGV3</accession>
<keyword evidence="4" id="KW-1185">Reference proteome</keyword>